<dbReference type="EMBL" id="RQVR01000012">
    <property type="protein sequence ID" value="RRJ90153.1"/>
    <property type="molecule type" value="Genomic_DNA"/>
</dbReference>
<dbReference type="GO" id="GO:0009103">
    <property type="term" value="P:lipopolysaccharide biosynthetic process"/>
    <property type="evidence" value="ECO:0007669"/>
    <property type="project" value="UniProtKB-ARBA"/>
</dbReference>
<feature type="transmembrane region" description="Helical" evidence="8">
    <location>
        <begin position="319"/>
        <end position="340"/>
    </location>
</feature>
<feature type="transmembrane region" description="Helical" evidence="8">
    <location>
        <begin position="7"/>
        <end position="23"/>
    </location>
</feature>
<keyword evidence="3" id="KW-0328">Glycosyltransferase</keyword>
<dbReference type="Pfam" id="PF13231">
    <property type="entry name" value="PMT_2"/>
    <property type="match status" value="1"/>
</dbReference>
<gene>
    <name evidence="10" type="ORF">EG849_10865</name>
</gene>
<dbReference type="AlphaFoldDB" id="A0A3P3WC15"/>
<feature type="transmembrane region" description="Helical" evidence="8">
    <location>
        <begin position="120"/>
        <end position="139"/>
    </location>
</feature>
<feature type="transmembrane region" description="Helical" evidence="8">
    <location>
        <begin position="151"/>
        <end position="180"/>
    </location>
</feature>
<evidence type="ECO:0000256" key="5">
    <source>
        <dbReference type="ARBA" id="ARBA00022692"/>
    </source>
</evidence>
<dbReference type="GO" id="GO:0016763">
    <property type="term" value="F:pentosyltransferase activity"/>
    <property type="evidence" value="ECO:0007669"/>
    <property type="project" value="TreeGrafter"/>
</dbReference>
<keyword evidence="2" id="KW-1003">Cell membrane</keyword>
<dbReference type="PANTHER" id="PTHR33908:SF11">
    <property type="entry name" value="MEMBRANE PROTEIN"/>
    <property type="match status" value="1"/>
</dbReference>
<keyword evidence="4" id="KW-0808">Transferase</keyword>
<evidence type="ECO:0000256" key="3">
    <source>
        <dbReference type="ARBA" id="ARBA00022676"/>
    </source>
</evidence>
<comment type="subcellular location">
    <subcellularLocation>
        <location evidence="1">Cell membrane</location>
        <topology evidence="1">Multi-pass membrane protein</topology>
    </subcellularLocation>
</comment>
<accession>A0A3P3WC15</accession>
<dbReference type="PANTHER" id="PTHR33908">
    <property type="entry name" value="MANNOSYLTRANSFERASE YKCB-RELATED"/>
    <property type="match status" value="1"/>
</dbReference>
<feature type="transmembrane region" description="Helical" evidence="8">
    <location>
        <begin position="94"/>
        <end position="113"/>
    </location>
</feature>
<feature type="transmembrane region" description="Helical" evidence="8">
    <location>
        <begin position="290"/>
        <end position="307"/>
    </location>
</feature>
<dbReference type="Proteomes" id="UP000271937">
    <property type="component" value="Unassembled WGS sequence"/>
</dbReference>
<evidence type="ECO:0000256" key="7">
    <source>
        <dbReference type="ARBA" id="ARBA00023136"/>
    </source>
</evidence>
<feature type="transmembrane region" description="Helical" evidence="8">
    <location>
        <begin position="192"/>
        <end position="212"/>
    </location>
</feature>
<evidence type="ECO:0000256" key="1">
    <source>
        <dbReference type="ARBA" id="ARBA00004651"/>
    </source>
</evidence>
<evidence type="ECO:0000256" key="4">
    <source>
        <dbReference type="ARBA" id="ARBA00022679"/>
    </source>
</evidence>
<evidence type="ECO:0000256" key="6">
    <source>
        <dbReference type="ARBA" id="ARBA00022989"/>
    </source>
</evidence>
<feature type="transmembrane region" description="Helical" evidence="8">
    <location>
        <begin position="241"/>
        <end position="261"/>
    </location>
</feature>
<dbReference type="GO" id="GO:0005886">
    <property type="term" value="C:plasma membrane"/>
    <property type="evidence" value="ECO:0007669"/>
    <property type="project" value="UniProtKB-SubCell"/>
</dbReference>
<comment type="caution">
    <text evidence="10">The sequence shown here is derived from an EMBL/GenBank/DDBJ whole genome shotgun (WGS) entry which is preliminary data.</text>
</comment>
<evidence type="ECO:0000313" key="11">
    <source>
        <dbReference type="Proteomes" id="UP000271937"/>
    </source>
</evidence>
<sequence length="508" mass="59184">MDKQTKLIVIVFCFIKLTLHLVADFNSGFQGDELLHIETGKHLAFGYMEFPPLIGVLAFIQNLLQSESVFVHHIFAHLSAILVLILVSKITTELGGKAKAVFLVLLCIIIAPAFGRSQQLFQPVVFSQLFWVLNFYFLFKYVKFLDRKYVWLLTFSTALAFLTKYDAVFFIFGVSALLFFKKTRQALLEHKFWWNILVFILLVSPNIIWQYANDFPVLKMFNRLYETQLDRLTPLQVFGDLVVSLNPLTLLVWGAGIISMFHDQMRRYSPLIISILLSTALLAFSKGKGYYFYPIVLTILPFGGVFWESIVLTKRKWAIYPLSFVLLSGIFLIPFGMPVFPLESYLKNDYPYEKRETVPGGQYNVRFEERYSKEKWDETLNELKSVYDSLPKTEKENTLIWGKHYGQAGALNLFGKKHGLPHSFSLHGSFYLWFPTGQMPQTTIALRYSDRTGKRFFEPYFEEVIPAKSIYNPYAKEEEDLWQTIFICKKPKQTYDELKELFKNRVFE</sequence>
<evidence type="ECO:0000313" key="10">
    <source>
        <dbReference type="EMBL" id="RRJ90153.1"/>
    </source>
</evidence>
<dbReference type="OrthoDB" id="9813729at2"/>
<keyword evidence="6 8" id="KW-1133">Transmembrane helix</keyword>
<feature type="transmembrane region" description="Helical" evidence="8">
    <location>
        <begin position="43"/>
        <end position="60"/>
    </location>
</feature>
<feature type="transmembrane region" description="Helical" evidence="8">
    <location>
        <begin position="268"/>
        <end position="284"/>
    </location>
</feature>
<proteinExistence type="predicted"/>
<dbReference type="InterPro" id="IPR038731">
    <property type="entry name" value="RgtA/B/C-like"/>
</dbReference>
<keyword evidence="5 8" id="KW-0812">Transmembrane</keyword>
<name>A0A3P3WC15_9FLAO</name>
<feature type="transmembrane region" description="Helical" evidence="8">
    <location>
        <begin position="69"/>
        <end position="88"/>
    </location>
</feature>
<dbReference type="InterPro" id="IPR050297">
    <property type="entry name" value="LipidA_mod_glycosyltrf_83"/>
</dbReference>
<feature type="domain" description="Glycosyltransferase RgtA/B/C/D-like" evidence="9">
    <location>
        <begin position="51"/>
        <end position="209"/>
    </location>
</feature>
<organism evidence="10 11">
    <name type="scientific">Flavobacterium macacae</name>
    <dbReference type="NCBI Taxonomy" id="2488993"/>
    <lineage>
        <taxon>Bacteria</taxon>
        <taxon>Pseudomonadati</taxon>
        <taxon>Bacteroidota</taxon>
        <taxon>Flavobacteriia</taxon>
        <taxon>Flavobacteriales</taxon>
        <taxon>Flavobacteriaceae</taxon>
        <taxon>Flavobacterium</taxon>
    </lineage>
</organism>
<evidence type="ECO:0000259" key="9">
    <source>
        <dbReference type="Pfam" id="PF13231"/>
    </source>
</evidence>
<dbReference type="RefSeq" id="WP_125013113.1">
    <property type="nucleotide sequence ID" value="NZ_RQVR01000012.1"/>
</dbReference>
<evidence type="ECO:0000256" key="8">
    <source>
        <dbReference type="SAM" id="Phobius"/>
    </source>
</evidence>
<evidence type="ECO:0000256" key="2">
    <source>
        <dbReference type="ARBA" id="ARBA00022475"/>
    </source>
</evidence>
<keyword evidence="7 8" id="KW-0472">Membrane</keyword>
<reference evidence="10 11" key="1">
    <citation type="submission" date="2018-11" db="EMBL/GenBank/DDBJ databases">
        <title>Flavobacterium sp. nov., YIM 102600 draft genome.</title>
        <authorList>
            <person name="Li G."/>
            <person name="Jiang Y."/>
        </authorList>
    </citation>
    <scope>NUCLEOTIDE SEQUENCE [LARGE SCALE GENOMIC DNA]</scope>
    <source>
        <strain evidence="10 11">YIM 102600</strain>
    </source>
</reference>
<keyword evidence="11" id="KW-1185">Reference proteome</keyword>
<protein>
    <recommendedName>
        <fullName evidence="9">Glycosyltransferase RgtA/B/C/D-like domain-containing protein</fullName>
    </recommendedName>
</protein>